<protein>
    <submittedName>
        <fullName evidence="2">Uncharacterized protein</fullName>
    </submittedName>
</protein>
<gene>
    <name evidence="2" type="ORF">LPB3_01760</name>
</gene>
<accession>A0A1B8U2S1</accession>
<dbReference type="Gene3D" id="1.25.40.10">
    <property type="entry name" value="Tetratricopeptide repeat domain"/>
    <property type="match status" value="2"/>
</dbReference>
<dbReference type="RefSeq" id="WP_065317881.1">
    <property type="nucleotide sequence ID" value="NZ_CP017477.1"/>
</dbReference>
<keyword evidence="1" id="KW-0812">Transmembrane</keyword>
<comment type="caution">
    <text evidence="2">The sequence shown here is derived from an EMBL/GenBank/DDBJ whole genome shotgun (WGS) entry which is preliminary data.</text>
</comment>
<organism evidence="2 3">
    <name type="scientific">Polaribacter vadi</name>
    <dbReference type="NCBI Taxonomy" id="1774273"/>
    <lineage>
        <taxon>Bacteria</taxon>
        <taxon>Pseudomonadati</taxon>
        <taxon>Bacteroidota</taxon>
        <taxon>Flavobacteriia</taxon>
        <taxon>Flavobacteriales</taxon>
        <taxon>Flavobacteriaceae</taxon>
    </lineage>
</organism>
<dbReference type="InterPro" id="IPR019734">
    <property type="entry name" value="TPR_rpt"/>
</dbReference>
<dbReference type="EMBL" id="LSFM01000003">
    <property type="protein sequence ID" value="OBY66170.1"/>
    <property type="molecule type" value="Genomic_DNA"/>
</dbReference>
<evidence type="ECO:0000313" key="2">
    <source>
        <dbReference type="EMBL" id="OBY66170.1"/>
    </source>
</evidence>
<dbReference type="OrthoDB" id="1465784at2"/>
<dbReference type="STRING" id="1774273.LPB03_08375"/>
<dbReference type="Pfam" id="PF13181">
    <property type="entry name" value="TPR_8"/>
    <property type="match status" value="1"/>
</dbReference>
<keyword evidence="1" id="KW-1133">Transmembrane helix</keyword>
<keyword evidence="3" id="KW-1185">Reference proteome</keyword>
<dbReference type="AlphaFoldDB" id="A0A1B8U2S1"/>
<sequence>MNLRLKNKGNRKERQFYTIRLALFSFFFTFFSIFINAQDSIPANEDLSEEAELKFQQFFFKALSEKAIGNYQKALENLENCNQLLENDIAVFFEFSKNHLLLKNTLLAKEYIERALQEDVDNVWMLKHLVKIYQQENNLEAAIKTQQKIVTLKPKERSFLVRLYLYNRQYKEAISLMNVLEDENLLSANLKSLKASLEKRKAPKAEEKKLSDITSLISQFETEKSYKILEQILKISEENSTELLKFSEEGILLFPAQPYVYLMKGKALNYQKSHKEALSVLENGFDFVIEDKMEANFYIEMAKAYKGLGNLIEENKYQQKADKLKS</sequence>
<dbReference type="SUPFAM" id="SSF48452">
    <property type="entry name" value="TPR-like"/>
    <property type="match status" value="1"/>
</dbReference>
<feature type="transmembrane region" description="Helical" evidence="1">
    <location>
        <begin position="21"/>
        <end position="37"/>
    </location>
</feature>
<reference evidence="3" key="1">
    <citation type="submission" date="2016-02" db="EMBL/GenBank/DDBJ databases">
        <authorList>
            <person name="Shin S.-K."/>
            <person name="Yi H."/>
            <person name="Kim E."/>
        </authorList>
    </citation>
    <scope>NUCLEOTIDE SEQUENCE [LARGE SCALE GENOMIC DNA]</scope>
    <source>
        <strain evidence="3">LPB0003</strain>
    </source>
</reference>
<dbReference type="KEGG" id="pob:LPB03_08375"/>
<evidence type="ECO:0000256" key="1">
    <source>
        <dbReference type="SAM" id="Phobius"/>
    </source>
</evidence>
<keyword evidence="1" id="KW-0472">Membrane</keyword>
<name>A0A1B8U2S1_9FLAO</name>
<dbReference type="InterPro" id="IPR011990">
    <property type="entry name" value="TPR-like_helical_dom_sf"/>
</dbReference>
<dbReference type="Proteomes" id="UP000092584">
    <property type="component" value="Unassembled WGS sequence"/>
</dbReference>
<evidence type="ECO:0000313" key="3">
    <source>
        <dbReference type="Proteomes" id="UP000092584"/>
    </source>
</evidence>
<proteinExistence type="predicted"/>